<keyword evidence="7" id="KW-0472">Membrane</keyword>
<dbReference type="PANTHER" id="PTHR45871:SF1">
    <property type="entry name" value="PHOSPHATIDYLINOSITOL N-ACETYLGLUCOSAMINYLTRANSFERASE SUBUNIT A"/>
    <property type="match status" value="1"/>
</dbReference>
<dbReference type="EC" id="2.4.1.198" evidence="2"/>
<dbReference type="PANTHER" id="PTHR45871">
    <property type="entry name" value="N-ACETYLGLUCOSAMINYL-PHOSPHATIDYLINOSITOL BIOSYNTHETIC PROTEIN"/>
    <property type="match status" value="1"/>
</dbReference>
<dbReference type="Pfam" id="PF00534">
    <property type="entry name" value="Glycos_transf_1"/>
    <property type="match status" value="1"/>
</dbReference>
<evidence type="ECO:0000256" key="7">
    <source>
        <dbReference type="SAM" id="Phobius"/>
    </source>
</evidence>
<feature type="domain" description="Glycosyl transferase family 1" evidence="8">
    <location>
        <begin position="201"/>
        <end position="341"/>
    </location>
</feature>
<name>G0QKL0_ICHMU</name>
<dbReference type="UniPathway" id="UPA00196"/>
<dbReference type="RefSeq" id="XP_004039546.1">
    <property type="nucleotide sequence ID" value="XM_004039498.1"/>
</dbReference>
<keyword evidence="7" id="KW-0812">Transmembrane</keyword>
<dbReference type="eggNOG" id="KOG1111">
    <property type="taxonomic scope" value="Eukaryota"/>
</dbReference>
<keyword evidence="3" id="KW-0337">GPI-anchor biosynthesis</keyword>
<keyword evidence="5" id="KW-0808">Transferase</keyword>
<dbReference type="FunFam" id="3.40.50.2000:FF:000148">
    <property type="entry name" value="Phosphatidylinositol N-acetylglucosaminyltransferase subunit A"/>
    <property type="match status" value="1"/>
</dbReference>
<gene>
    <name evidence="10" type="ORF">IMG5_019260</name>
</gene>
<keyword evidence="11" id="KW-1185">Reference proteome</keyword>
<feature type="transmembrane region" description="Helical" evidence="7">
    <location>
        <begin position="395"/>
        <end position="417"/>
    </location>
</feature>
<dbReference type="EMBL" id="GL983173">
    <property type="protein sequence ID" value="EGR34242.1"/>
    <property type="molecule type" value="Genomic_DNA"/>
</dbReference>
<dbReference type="GeneID" id="14910437"/>
<dbReference type="AlphaFoldDB" id="G0QKL0"/>
<dbReference type="Proteomes" id="UP000008983">
    <property type="component" value="Unassembled WGS sequence"/>
</dbReference>
<dbReference type="InParanoid" id="G0QKL0"/>
<dbReference type="InterPro" id="IPR013234">
    <property type="entry name" value="PIGA_GPI_anchor_biosynthesis"/>
</dbReference>
<dbReference type="FunCoup" id="G0QKL0">
    <property type="interactions" value="148"/>
</dbReference>
<dbReference type="InterPro" id="IPR039507">
    <property type="entry name" value="PIG-A/GPI3"/>
</dbReference>
<keyword evidence="4" id="KW-0328">Glycosyltransferase</keyword>
<evidence type="ECO:0000259" key="9">
    <source>
        <dbReference type="Pfam" id="PF08288"/>
    </source>
</evidence>
<sequence>MGSNEKFNICMCCDFFYPRLGGVEMHIFSLSLELIRLGHKVIIVTNTYGDRQGVRYITNGLKVYYTPMAPFTDQAIFPSIWSFLPLFRKILIREKIQIVHAHQTTSILGQECILHSRTMGYKTVFTDHSLFGFSDAACIHVNKLMKLFLSDIDHAISVSHTSKENLTLRASFNPSMISVIPNSVDCSRFKPDPSKRYPLNTINVVCIQRLTFRKGVDLLISIIPEICKKVPEIYFIIGGDGPKRGPLEEMIKRENLQNRVELLGSVQHTEVRNILVRGHIFLNCSLTEAFCIAIVEAASSGLLIVSTNVGGIVEVLPEHMVHLANPNPEELTLKLLEAIPNAKNVPAQQFHNQVSEMYNWMMVAKRNEKVYQKIMKLPRLTLRERFQRYYSSGPFAGILILLIVVFDLIFFAFCSWFEQKQDIDIAIDFPNQKYIENKEKYGDHQFSVLN</sequence>
<protein>
    <recommendedName>
        <fullName evidence="2">phosphatidylinositol N-acetylglucosaminyltransferase</fullName>
        <ecNumber evidence="2">2.4.1.198</ecNumber>
    </recommendedName>
    <alternativeName>
        <fullName evidence="6">GlcNAc-PI synthesis protein</fullName>
    </alternativeName>
</protein>
<keyword evidence="7" id="KW-1133">Transmembrane helix</keyword>
<organism evidence="10 11">
    <name type="scientific">Ichthyophthirius multifiliis</name>
    <name type="common">White spot disease agent</name>
    <name type="synonym">Ich</name>
    <dbReference type="NCBI Taxonomy" id="5932"/>
    <lineage>
        <taxon>Eukaryota</taxon>
        <taxon>Sar</taxon>
        <taxon>Alveolata</taxon>
        <taxon>Ciliophora</taxon>
        <taxon>Intramacronucleata</taxon>
        <taxon>Oligohymenophorea</taxon>
        <taxon>Hymenostomatida</taxon>
        <taxon>Ophryoglenina</taxon>
        <taxon>Ichthyophthirius</taxon>
    </lineage>
</organism>
<dbReference type="Pfam" id="PF08288">
    <property type="entry name" value="PIGA"/>
    <property type="match status" value="1"/>
</dbReference>
<dbReference type="OMA" id="SHFWMSG"/>
<evidence type="ECO:0000313" key="10">
    <source>
        <dbReference type="EMBL" id="EGR34242.1"/>
    </source>
</evidence>
<reference evidence="10 11" key="1">
    <citation type="submission" date="2011-07" db="EMBL/GenBank/DDBJ databases">
        <authorList>
            <person name="Coyne R."/>
            <person name="Brami D."/>
            <person name="Johnson J."/>
            <person name="Hostetler J."/>
            <person name="Hannick L."/>
            <person name="Clark T."/>
            <person name="Cassidy-Hanley D."/>
            <person name="Inman J."/>
        </authorList>
    </citation>
    <scope>NUCLEOTIDE SEQUENCE [LARGE SCALE GENOMIC DNA]</scope>
    <source>
        <strain evidence="10 11">G5</strain>
    </source>
</reference>
<dbReference type="GO" id="GO:0017176">
    <property type="term" value="F:phosphatidylinositol N-acetylglucosaminyltransferase activity"/>
    <property type="evidence" value="ECO:0007669"/>
    <property type="project" value="UniProtKB-EC"/>
</dbReference>
<evidence type="ECO:0000256" key="1">
    <source>
        <dbReference type="ARBA" id="ARBA00004687"/>
    </source>
</evidence>
<dbReference type="Gene3D" id="3.40.50.2000">
    <property type="entry name" value="Glycogen Phosphorylase B"/>
    <property type="match status" value="2"/>
</dbReference>
<proteinExistence type="predicted"/>
<dbReference type="OrthoDB" id="734129at2759"/>
<evidence type="ECO:0000256" key="6">
    <source>
        <dbReference type="ARBA" id="ARBA00032160"/>
    </source>
</evidence>
<dbReference type="STRING" id="857967.G0QKL0"/>
<evidence type="ECO:0000256" key="5">
    <source>
        <dbReference type="ARBA" id="ARBA00022679"/>
    </source>
</evidence>
<evidence type="ECO:0000256" key="3">
    <source>
        <dbReference type="ARBA" id="ARBA00022502"/>
    </source>
</evidence>
<evidence type="ECO:0000256" key="2">
    <source>
        <dbReference type="ARBA" id="ARBA00012420"/>
    </source>
</evidence>
<feature type="domain" description="PIGA GPI anchor biosynthesis" evidence="9">
    <location>
        <begin position="47"/>
        <end position="135"/>
    </location>
</feature>
<comment type="pathway">
    <text evidence="1">Glycolipid biosynthesis; glycosylphosphatidylinositol-anchor biosynthesis.</text>
</comment>
<dbReference type="FunFam" id="3.40.50.2000:FF:000093">
    <property type="entry name" value="UDP-GlcNAc:PI a1-6 GlcNAc-transferase"/>
    <property type="match status" value="1"/>
</dbReference>
<evidence type="ECO:0000259" key="8">
    <source>
        <dbReference type="Pfam" id="PF00534"/>
    </source>
</evidence>
<accession>G0QKL0</accession>
<dbReference type="CDD" id="cd03796">
    <property type="entry name" value="GT4_PIG-A-like"/>
    <property type="match status" value="1"/>
</dbReference>
<evidence type="ECO:0000256" key="4">
    <source>
        <dbReference type="ARBA" id="ARBA00022676"/>
    </source>
</evidence>
<dbReference type="SUPFAM" id="SSF53756">
    <property type="entry name" value="UDP-Glycosyltransferase/glycogen phosphorylase"/>
    <property type="match status" value="1"/>
</dbReference>
<dbReference type="GO" id="GO:0006506">
    <property type="term" value="P:GPI anchor biosynthetic process"/>
    <property type="evidence" value="ECO:0007669"/>
    <property type="project" value="UniProtKB-UniPathway"/>
</dbReference>
<dbReference type="GO" id="GO:0000506">
    <property type="term" value="C:glycosylphosphatidylinositol-N-acetylglucosaminyltransferase (GPI-GnT) complex"/>
    <property type="evidence" value="ECO:0007669"/>
    <property type="project" value="InterPro"/>
</dbReference>
<dbReference type="InterPro" id="IPR001296">
    <property type="entry name" value="Glyco_trans_1"/>
</dbReference>
<evidence type="ECO:0000313" key="11">
    <source>
        <dbReference type="Proteomes" id="UP000008983"/>
    </source>
</evidence>